<accession>A0ABY2S662</accession>
<proteinExistence type="predicted"/>
<protein>
    <recommendedName>
        <fullName evidence="4">DUF4175 domain-containing protein</fullName>
    </recommendedName>
</protein>
<evidence type="ECO:0000313" key="3">
    <source>
        <dbReference type="Proteomes" id="UP000309992"/>
    </source>
</evidence>
<dbReference type="InterPro" id="IPR006311">
    <property type="entry name" value="TAT_signal"/>
</dbReference>
<evidence type="ECO:0000256" key="1">
    <source>
        <dbReference type="SAM" id="Phobius"/>
    </source>
</evidence>
<reference evidence="2 3" key="1">
    <citation type="journal article" date="2015" name="Antonie Van Leeuwenhoek">
        <title>Prauserella endophytica sp. nov., an endophytic actinobacterium isolated from Tamarix taklamakanensis.</title>
        <authorList>
            <person name="Liu J.M."/>
            <person name="Habden X."/>
            <person name="Guo L."/>
            <person name="Tuo L."/>
            <person name="Jiang Z.K."/>
            <person name="Liu S.W."/>
            <person name="Liu X.F."/>
            <person name="Chen L."/>
            <person name="Li R.F."/>
            <person name="Zhang Y.Q."/>
            <person name="Sun C.H."/>
        </authorList>
    </citation>
    <scope>NUCLEOTIDE SEQUENCE [LARGE SCALE GENOMIC DNA]</scope>
    <source>
        <strain evidence="2 3">CGMCC 4.7182</strain>
    </source>
</reference>
<keyword evidence="3" id="KW-1185">Reference proteome</keyword>
<feature type="transmembrane region" description="Helical" evidence="1">
    <location>
        <begin position="41"/>
        <end position="61"/>
    </location>
</feature>
<evidence type="ECO:0008006" key="4">
    <source>
        <dbReference type="Google" id="ProtNLM"/>
    </source>
</evidence>
<keyword evidence="1" id="KW-1133">Transmembrane helix</keyword>
<keyword evidence="1" id="KW-0472">Membrane</keyword>
<feature type="transmembrane region" description="Helical" evidence="1">
    <location>
        <begin position="14"/>
        <end position="35"/>
    </location>
</feature>
<organism evidence="2 3">
    <name type="scientific">Prauserella endophytica</name>
    <dbReference type="NCBI Taxonomy" id="1592324"/>
    <lineage>
        <taxon>Bacteria</taxon>
        <taxon>Bacillati</taxon>
        <taxon>Actinomycetota</taxon>
        <taxon>Actinomycetes</taxon>
        <taxon>Pseudonocardiales</taxon>
        <taxon>Pseudonocardiaceae</taxon>
        <taxon>Prauserella</taxon>
        <taxon>Prauserella coralliicola group</taxon>
    </lineage>
</organism>
<gene>
    <name evidence="2" type="ORF">FCN18_13190</name>
</gene>
<keyword evidence="1" id="KW-0812">Transmembrane</keyword>
<dbReference type="Proteomes" id="UP000309992">
    <property type="component" value="Unassembled WGS sequence"/>
</dbReference>
<sequence length="65" mass="7129">MADMPGADISRRQLLAMAALTVLAIALFVMMLVAFEPTPVLWAFSGLMLLSAAAFWVGYAVQRRR</sequence>
<dbReference type="PROSITE" id="PS51318">
    <property type="entry name" value="TAT"/>
    <property type="match status" value="1"/>
</dbReference>
<comment type="caution">
    <text evidence="2">The sequence shown here is derived from an EMBL/GenBank/DDBJ whole genome shotgun (WGS) entry which is preliminary data.</text>
</comment>
<dbReference type="EMBL" id="SWMS01000006">
    <property type="protein sequence ID" value="TKG71072.1"/>
    <property type="molecule type" value="Genomic_DNA"/>
</dbReference>
<evidence type="ECO:0000313" key="2">
    <source>
        <dbReference type="EMBL" id="TKG71072.1"/>
    </source>
</evidence>
<name>A0ABY2S662_9PSEU</name>